<proteinExistence type="predicted"/>
<evidence type="ECO:0000313" key="4">
    <source>
        <dbReference type="Proteomes" id="UP000186817"/>
    </source>
</evidence>
<dbReference type="OrthoDB" id="446153at2759"/>
<dbReference type="Gene3D" id="3.30.420.10">
    <property type="entry name" value="Ribonuclease H-like superfamily/Ribonuclease H"/>
    <property type="match status" value="1"/>
</dbReference>
<feature type="region of interest" description="Disordered" evidence="1">
    <location>
        <begin position="539"/>
        <end position="611"/>
    </location>
</feature>
<dbReference type="InterPro" id="IPR036397">
    <property type="entry name" value="RNaseH_sf"/>
</dbReference>
<dbReference type="PROSITE" id="PS50879">
    <property type="entry name" value="RNASE_H_1"/>
    <property type="match status" value="1"/>
</dbReference>
<feature type="domain" description="RNase H type-1" evidence="2">
    <location>
        <begin position="1290"/>
        <end position="1440"/>
    </location>
</feature>
<evidence type="ECO:0000256" key="1">
    <source>
        <dbReference type="SAM" id="MobiDB-lite"/>
    </source>
</evidence>
<evidence type="ECO:0000313" key="3">
    <source>
        <dbReference type="EMBL" id="OLQ05867.1"/>
    </source>
</evidence>
<reference evidence="3 4" key="1">
    <citation type="submission" date="2016-02" db="EMBL/GenBank/DDBJ databases">
        <title>Genome analysis of coral dinoflagellate symbionts highlights evolutionary adaptations to a symbiotic lifestyle.</title>
        <authorList>
            <person name="Aranda M."/>
            <person name="Li Y."/>
            <person name="Liew Y.J."/>
            <person name="Baumgarten S."/>
            <person name="Simakov O."/>
            <person name="Wilson M."/>
            <person name="Piel J."/>
            <person name="Ashoor H."/>
            <person name="Bougouffa S."/>
            <person name="Bajic V.B."/>
            <person name="Ryu T."/>
            <person name="Ravasi T."/>
            <person name="Bayer T."/>
            <person name="Micklem G."/>
            <person name="Kim H."/>
            <person name="Bhak J."/>
            <person name="Lajeunesse T.C."/>
            <person name="Voolstra C.R."/>
        </authorList>
    </citation>
    <scope>NUCLEOTIDE SEQUENCE [LARGE SCALE GENOMIC DNA]</scope>
    <source>
        <strain evidence="3 4">CCMP2467</strain>
    </source>
</reference>
<feature type="region of interest" description="Disordered" evidence="1">
    <location>
        <begin position="961"/>
        <end position="1015"/>
    </location>
</feature>
<accession>A0A1Q9EER5</accession>
<dbReference type="InterPro" id="IPR005135">
    <property type="entry name" value="Endo/exonuclease/phosphatase"/>
</dbReference>
<dbReference type="SUPFAM" id="SSF56219">
    <property type="entry name" value="DNase I-like"/>
    <property type="match status" value="1"/>
</dbReference>
<feature type="compositionally biased region" description="Polar residues" evidence="1">
    <location>
        <begin position="558"/>
        <end position="572"/>
    </location>
</feature>
<dbReference type="SUPFAM" id="SSF53098">
    <property type="entry name" value="Ribonuclease H-like"/>
    <property type="match status" value="1"/>
</dbReference>
<sequence>MPLRSPATVDEVLAFLQETRSAVNREYFPHVCVVAPQPCSDFISLLCMPDWAAQRICVLVDCRQYDGRLFSFIAESCTPWLSFLEQIGVSDDEGVVIAVGGARHMHGASFQLQQGDLIQILESGTNLPPCFDLRDLLFDGDSWQLEEPLRFSSSFRHFWVLHDSGARGIDADYYVINSVYDFQAFVSDILSYEYPRTTLKTASPRLQDAVFKGVLCKAIVLVTMCLPTIPVPPGRVEPARVVVFLDMRPVLKGFDWRILVGDQEGLLRKYPLLICATSALDWVHRGGDLTHCQICLDCSAIDGRVFSAFAPCYISGQGLIALANLPGNLDFRVYAGPFSDSLQSDALCHLSEGETIFFTPHDAAEPNAVPLPIALLGQRPWNRRPEVPAPEGDNAYCVVFGIESVLYLANPGRPTAFRDQLASCVGVQRRFLRIVPSQPRIEDVAVDGVPCRTVLSVYEDIPPVSSRDPWILLDLRDLFMGWQSLRADEGVISCRDLIDKISQTVGRGNPLRIQGFPDNGDLLEVSPGQVLIVSAREGATPDALDPNSGNGIAAAAATPQTESVGQSATGDSTDLHTSHGPDQQEAGPPREHDDVGEDALSGPDRQGQNSDQAVGVQAFMQVPFLLLKPDYIEEWVSVRLAVGIEVAAALNVVAEARHPNDSTRMPVVCAVHPQPCSAFALTVCLPEWPFAGAIVVIDSRDVNGRIFAVQVIGHLCRLDFLQLAGISDDSDADVFFRDLPWALPLDSQVRPINGDLVVIQSSTADFYISSNLADMLRSADGWGSYPAPLPNVSDIAWILGSEGPRSLYVPPHRQARAREAIATFTGIPAHGLYLSPAFGGVSDFAPQGLLVRNVVVARAQRAEEGQRPQRHPVCILDLRPLLLGFDWCQCPEGIFDTSRILARFEHRCPEHFHLGRVRNGSAFDPFDVPFLIQDGDVIVCAFRRNTSSDFFAGESLSRGLLNQGAHGDRRQGGTDPAGEPTQDGVPQNSPPRGASTGGSTPMQRPQAGTGAWKRDEGDTSIVYAGASKSTGRLPMLSLRHVASGSASKCHAHRGSGIRKGFLAILLCANSVCPSESVPLHAFFVPPTEPYQGCTVLSLDKLLDSRRPYVVDSFDTGEQARYLTIPTPMRTSVVPSGVRGNASSSMLGTEILRCNHLVPGLGDTCEELRTLLEVSVQDSQGRPLFLARTLVETLEEELRSRDGHVRCQISHPRGWTCIGARHRSVADSPPDFDLHRPLSFGNLPLGFTGAQIHQLFQPEFRCLSLRDSLLSLAPRLRQPFLAFLAQGFGAAEAGCRCYVDGSFKPALGEERPAMGWACVFLDDTNGACGVISGPMPNWCSLQLSPGSAFQAECCAMIVGFWLGVSGWQGRRFTIFSDCQAVVDIANGSAVSRAVELACVLGNVAGCCRVLAPEGIQVVHIPGHAGLVGNELADIAAKSAAAGFPVGHLVWQRAQEPEWWNLQGHLWSWCGVVCQWAMGDDALPPPTGDDFMQGRTGLKVHASQILAPFLNLEQPGERHVEPCIADLCLRLASYNALSLAGDGKGPRDEGLAFVPAKPALLAQQLHNHGIVCAAIQEARTEEGFVCTGGFLRYCSGAQRGHFGVELWFRSGFSLVRHEDTPDKFPVVFSRESFVVLHQDPRRLVVLFKQGSLQIAFASLHAPHRGSDPDVISEWWQTTEKILEKESRGRPLVMGADCNAAVGSVESRSISSAEAESQDFAGECMHTLLHKCELWAPATWPDVQCGEGWTYMQRRNGATTRIDYVLLPLAWRQGSVHTWTEPGITAGNLVIDHLATVAEVKLKIRCGPGARVDPRKRIDVQALSHPSSRETLKGILASAPRPSWEVSAHEHAAEITAYLQKELAQAFPQNRGRPLHPFLSETAWDLQKEVSRLRRRCAQVRANIRRLTLHAVFDAWCGRQSGSSVGSGASQWLRDAQCAGALYGFRLGFFARALRSRCKADKAVYVSALADQVQLHPERAFQAVNALLCRRRKKPYAPAVLPAVRDAKGRPCASPQEAINRWRQHFSDLEAGEEVTPEGLMQRIRDKKDRSWPSPEELSLLPSPFDLQKALACAQKGKACGPDLIPGEAGILCASEMQQVLYPLALKLGLAGEEAVGYKCGTLTWLFKGRGERMECGSFRGILLLSTLCKAIHRAYRPCIQRHYEAHAPALQLSGKKGGNVIFGSHLARTFLRWRSRQGLSGAILFADVAAAYYSAKRELAVRHPDDELTVDAGSEACVFDQGQDSLEVQLAQPSALSQNGAGEWLRAVATVLNEDTWMCLQQDDTPVMTNQGTRPGSAWADLTFGVLVGRILKVKNHLKTQYDGSAADIEVCWDGARHWGPGEQCDRTVNLADLVWADDVSSCIAVSSAPDLAKAVGSEAGSLDDAFCAHGFALTYGPRKTAALLCPRGKRAREVRRQLFRKNPTLPVLRENGGVASLPLVDAYKHLGVMQMHEGGIRLEVKQRCAAAWTAFREGRTKVFRCRRVSTSRRGALLDTLVISKLRFGCGAWPPLGVVEMRIFGGALSSIYRATLGLTHQADQHVSLATICALLGLVDHDTTLKVEQLRYVRQLVSHAPDALWALIRQDEPYLAGIREAFAWLFARVRATTTLPDPLLDWGPWCEACVNRPGLFKGLIKRAKGLECCRIQCYAAFQALYRALRTCSVGVLMREEVQPRTYSEACLICKKGFESRAAWACHASKLHGYRLASSVMAGSSGAWVCQGCGRCYAKPARLRRHLLHSSTCRKRWGSFTPGEGFVAPDLHERQPPVDVAGILAEVHEAEDPASYSRGLKQALEQLQSPDAETIWATVVEFVEPLSVLRRTLQLWLESVIFPAGTEEAVEDVLLMLDPDVCCTSFRQTPHKQPVTTCCPDLPGPLNSSMPFVLTGASIGFDLADPPCHAFSYPFVGGTSLAAARRQSAYVEHACDVLGHMVQQSQSTRVILRASRQALASLEPAPTWLLSVGFALSGEGLASPIG</sequence>
<comment type="caution">
    <text evidence="3">The sequence shown here is derived from an EMBL/GenBank/DDBJ whole genome shotgun (WGS) entry which is preliminary data.</text>
</comment>
<organism evidence="3 4">
    <name type="scientific">Symbiodinium microadriaticum</name>
    <name type="common">Dinoflagellate</name>
    <name type="synonym">Zooxanthella microadriatica</name>
    <dbReference type="NCBI Taxonomy" id="2951"/>
    <lineage>
        <taxon>Eukaryota</taxon>
        <taxon>Sar</taxon>
        <taxon>Alveolata</taxon>
        <taxon>Dinophyceae</taxon>
        <taxon>Suessiales</taxon>
        <taxon>Symbiodiniaceae</taxon>
        <taxon>Symbiodinium</taxon>
    </lineage>
</organism>
<dbReference type="InterPro" id="IPR036691">
    <property type="entry name" value="Endo/exonu/phosph_ase_sf"/>
</dbReference>
<gene>
    <name evidence="3" type="ORF">AK812_SmicGene10889</name>
</gene>
<keyword evidence="4" id="KW-1185">Reference proteome</keyword>
<evidence type="ECO:0000259" key="2">
    <source>
        <dbReference type="PROSITE" id="PS50879"/>
    </source>
</evidence>
<dbReference type="GO" id="GO:0004523">
    <property type="term" value="F:RNA-DNA hybrid ribonuclease activity"/>
    <property type="evidence" value="ECO:0007669"/>
    <property type="project" value="InterPro"/>
</dbReference>
<dbReference type="GO" id="GO:0003676">
    <property type="term" value="F:nucleic acid binding"/>
    <property type="evidence" value="ECO:0007669"/>
    <property type="project" value="InterPro"/>
</dbReference>
<dbReference type="EMBL" id="LSRX01000173">
    <property type="protein sequence ID" value="OLQ05867.1"/>
    <property type="molecule type" value="Genomic_DNA"/>
</dbReference>
<name>A0A1Q9EER5_SYMMI</name>
<dbReference type="Pfam" id="PF03372">
    <property type="entry name" value="Exo_endo_phos"/>
    <property type="match status" value="1"/>
</dbReference>
<dbReference type="Proteomes" id="UP000186817">
    <property type="component" value="Unassembled WGS sequence"/>
</dbReference>
<protein>
    <recommendedName>
        <fullName evidence="2">RNase H type-1 domain-containing protein</fullName>
    </recommendedName>
</protein>
<dbReference type="InterPro" id="IPR002156">
    <property type="entry name" value="RNaseH_domain"/>
</dbReference>
<dbReference type="InterPro" id="IPR012337">
    <property type="entry name" value="RNaseH-like_sf"/>
</dbReference>
<dbReference type="Gene3D" id="3.60.10.10">
    <property type="entry name" value="Endonuclease/exonuclease/phosphatase"/>
    <property type="match status" value="1"/>
</dbReference>